<evidence type="ECO:0008006" key="5">
    <source>
        <dbReference type="Google" id="ProtNLM"/>
    </source>
</evidence>
<feature type="region of interest" description="Disordered" evidence="1">
    <location>
        <begin position="244"/>
        <end position="286"/>
    </location>
</feature>
<evidence type="ECO:0000313" key="4">
    <source>
        <dbReference type="EMBL" id="CAD9386914.1"/>
    </source>
</evidence>
<keyword evidence="3" id="KW-0732">Signal</keyword>
<keyword evidence="2" id="KW-0472">Membrane</keyword>
<feature type="chain" id="PRO_5031538060" description="SURF1-like protein" evidence="3">
    <location>
        <begin position="33"/>
        <end position="286"/>
    </location>
</feature>
<feature type="non-terminal residue" evidence="4">
    <location>
        <position position="1"/>
    </location>
</feature>
<feature type="transmembrane region" description="Helical" evidence="2">
    <location>
        <begin position="209"/>
        <end position="228"/>
    </location>
</feature>
<reference evidence="4" key="1">
    <citation type="submission" date="2021-01" db="EMBL/GenBank/DDBJ databases">
        <authorList>
            <person name="Corre E."/>
            <person name="Pelletier E."/>
            <person name="Niang G."/>
            <person name="Scheremetjew M."/>
            <person name="Finn R."/>
            <person name="Kale V."/>
            <person name="Holt S."/>
            <person name="Cochrane G."/>
            <person name="Meng A."/>
            <person name="Brown T."/>
            <person name="Cohen L."/>
        </authorList>
    </citation>
    <scope>NUCLEOTIDE SEQUENCE</scope>
    <source>
        <strain evidence="4">CCMP1381</strain>
    </source>
</reference>
<sequence>VQLTCGTLPPMRVCIGWKILGICLLFWQSGLSSETEESVPEHASFKSDMEYTAADGSQKTISREEAMANMENQKKFKVEDGRIIKEDEGKLKLDEVEEKDPEMAGFIRLGNVALQELQKFGHAPGDMINLKTSPRSTEEHVKQEKVLLLVLTVADSENSVSRFEAAIKIDTKHHRIVLIEAWILDEELQRTAGINIPAPDDPKDPISGARFAVIFLGVLLSTMALKALRVRFFSGNTNKEQTRAATKLAAAGAATDPDRGPGESKASAKPIRKPELRKRTMKPPKR</sequence>
<organism evidence="4">
    <name type="scientific">Octactis speculum</name>
    <dbReference type="NCBI Taxonomy" id="3111310"/>
    <lineage>
        <taxon>Eukaryota</taxon>
        <taxon>Sar</taxon>
        <taxon>Stramenopiles</taxon>
        <taxon>Ochrophyta</taxon>
        <taxon>Dictyochophyceae</taxon>
        <taxon>Dictyochales</taxon>
        <taxon>Dictyochaceae</taxon>
        <taxon>Octactis</taxon>
    </lineage>
</organism>
<name>A0A7S2B552_9STRA</name>
<protein>
    <recommendedName>
        <fullName evidence="5">SURF1-like protein</fullName>
    </recommendedName>
</protein>
<gene>
    <name evidence="4" type="ORF">DSPE1174_LOCUS5668</name>
</gene>
<evidence type="ECO:0000256" key="3">
    <source>
        <dbReference type="SAM" id="SignalP"/>
    </source>
</evidence>
<proteinExistence type="predicted"/>
<evidence type="ECO:0000256" key="1">
    <source>
        <dbReference type="SAM" id="MobiDB-lite"/>
    </source>
</evidence>
<keyword evidence="2" id="KW-1133">Transmembrane helix</keyword>
<keyword evidence="2" id="KW-0812">Transmembrane</keyword>
<feature type="signal peptide" evidence="3">
    <location>
        <begin position="1"/>
        <end position="32"/>
    </location>
</feature>
<dbReference type="EMBL" id="HBGS01010773">
    <property type="protein sequence ID" value="CAD9386914.1"/>
    <property type="molecule type" value="Transcribed_RNA"/>
</dbReference>
<accession>A0A7S2B552</accession>
<feature type="compositionally biased region" description="Low complexity" evidence="1">
    <location>
        <begin position="244"/>
        <end position="255"/>
    </location>
</feature>
<evidence type="ECO:0000256" key="2">
    <source>
        <dbReference type="SAM" id="Phobius"/>
    </source>
</evidence>
<dbReference type="AlphaFoldDB" id="A0A7S2B552"/>